<dbReference type="AlphaFoldDB" id="A0A198X148"/>
<evidence type="ECO:0000256" key="2">
    <source>
        <dbReference type="PIRSR" id="PIRSR006156-1"/>
    </source>
</evidence>
<comment type="caution">
    <text evidence="3">The sequence shown here is derived from an EMBL/GenBank/DDBJ whole genome shotgun (WGS) entry which is preliminary data.</text>
</comment>
<dbReference type="NCBIfam" id="TIGR02385">
    <property type="entry name" value="RelE_StbE"/>
    <property type="match status" value="1"/>
</dbReference>
<accession>A0A198X148</accession>
<dbReference type="InterPro" id="IPR007712">
    <property type="entry name" value="RelE/ParE_toxin"/>
</dbReference>
<name>A0A198X148_MORCA</name>
<dbReference type="SUPFAM" id="SSF143011">
    <property type="entry name" value="RelE-like"/>
    <property type="match status" value="1"/>
</dbReference>
<dbReference type="Proteomes" id="UP000078295">
    <property type="component" value="Unassembled WGS sequence"/>
</dbReference>
<dbReference type="Pfam" id="PF15738">
    <property type="entry name" value="YafQ_toxin"/>
    <property type="match status" value="1"/>
</dbReference>
<dbReference type="GO" id="GO:0004521">
    <property type="term" value="F:RNA endonuclease activity"/>
    <property type="evidence" value="ECO:0007669"/>
    <property type="project" value="TreeGrafter"/>
</dbReference>
<sequence length="85" mass="9705">MLPIKTSKDFDRDIRKIKLTTNLIEVLACLSRSEALPAKYKDHALTGNWQGWRDCHVANDLVLIYKIDGETLHLARLNSHSEVFG</sequence>
<evidence type="ECO:0000313" key="3">
    <source>
        <dbReference type="EMBL" id="OAV27154.1"/>
    </source>
</evidence>
<dbReference type="PANTHER" id="PTHR40588:SF1">
    <property type="entry name" value="MRNA INTERFERASE TOXIN YAFQ"/>
    <property type="match status" value="1"/>
</dbReference>
<evidence type="ECO:0000256" key="1">
    <source>
        <dbReference type="ARBA" id="ARBA00022649"/>
    </source>
</evidence>
<dbReference type="OrthoDB" id="7030467at2"/>
<organism evidence="3 4">
    <name type="scientific">Moraxella catarrhalis</name>
    <name type="common">Branhamella catarrhalis</name>
    <dbReference type="NCBI Taxonomy" id="480"/>
    <lineage>
        <taxon>Bacteria</taxon>
        <taxon>Pseudomonadati</taxon>
        <taxon>Pseudomonadota</taxon>
        <taxon>Gammaproteobacteria</taxon>
        <taxon>Moraxellales</taxon>
        <taxon>Moraxellaceae</taxon>
        <taxon>Moraxella</taxon>
    </lineage>
</organism>
<dbReference type="Gene3D" id="3.30.2310.20">
    <property type="entry name" value="RelE-like"/>
    <property type="match status" value="1"/>
</dbReference>
<dbReference type="PANTHER" id="PTHR40588">
    <property type="entry name" value="MRNA INTERFERASE TOXIN YAFQ"/>
    <property type="match status" value="1"/>
</dbReference>
<dbReference type="PIRSF" id="PIRSF006156">
    <property type="entry name" value="YafQ"/>
    <property type="match status" value="1"/>
</dbReference>
<evidence type="ECO:0000313" key="4">
    <source>
        <dbReference type="Proteomes" id="UP000078295"/>
    </source>
</evidence>
<dbReference type="GO" id="GO:0006415">
    <property type="term" value="P:translational termination"/>
    <property type="evidence" value="ECO:0007669"/>
    <property type="project" value="TreeGrafter"/>
</dbReference>
<feature type="active site" description="Proton donor" evidence="2">
    <location>
        <position position="80"/>
    </location>
</feature>
<gene>
    <name evidence="3" type="ORF">AO370_0308</name>
</gene>
<dbReference type="EMBL" id="LXHQ01000014">
    <property type="protein sequence ID" value="OAV27154.1"/>
    <property type="molecule type" value="Genomic_DNA"/>
</dbReference>
<dbReference type="InterPro" id="IPR004386">
    <property type="entry name" value="Toxin_YafQ-like"/>
</dbReference>
<protein>
    <submittedName>
        <fullName evidence="3">YafQ toxin protein</fullName>
    </submittedName>
</protein>
<dbReference type="InterPro" id="IPR035093">
    <property type="entry name" value="RelE/ParE_toxin_dom_sf"/>
</dbReference>
<keyword evidence="1" id="KW-1277">Toxin-antitoxin system</keyword>
<dbReference type="GO" id="GO:0006402">
    <property type="term" value="P:mRNA catabolic process"/>
    <property type="evidence" value="ECO:0007669"/>
    <property type="project" value="TreeGrafter"/>
</dbReference>
<reference evidence="3 4" key="1">
    <citation type="journal article" date="2016" name="Genome Biol. Evol.">
        <title>Comparative Genomic Analyses of the Moraxella catarrhalis Serosensitive and Seroresistant Lineages Demonstrate Their Independent Evolution.</title>
        <authorList>
            <person name="Earl J.P."/>
            <person name="de Vries S.P."/>
            <person name="Ahmed A."/>
            <person name="Powell E."/>
            <person name="Schultz M.P."/>
            <person name="Hermans P.W."/>
            <person name="Hill D.J."/>
            <person name="Zhou Z."/>
            <person name="Constantinidou C.I."/>
            <person name="Hu F.Z."/>
            <person name="Bootsma H.J."/>
            <person name="Ehrlich G.D."/>
        </authorList>
    </citation>
    <scope>NUCLEOTIDE SEQUENCE [LARGE SCALE GENOMIC DNA]</scope>
    <source>
        <strain evidence="3 4">F23</strain>
    </source>
</reference>
<proteinExistence type="predicted"/>